<sequence length="341" mass="36736">MKYYDLRSDTITKPTEAMRKAMASAEVGDDVYREDPTTTRLEAMAAELTGKERGLFVSSGSMGNLISLYINGGRSNEVFTAANSHIIQHEIGSLSAIAGVLPISFDVPRGILNADIFIGKVKQGDYDMATTTLIEVENTIGGYCYPLENLEGIKDFASTHDLKVHMDGARIFNAQVATGIPVKTYANYADTITFCLSKGLGCPVGSVLCGDEAFINKALTIRKMLGGGMRQTGVLAAAGIYALENHVDRLADDHAHAKALADALAKGGWAEVDVEGVQTNIIFFRVPSLSSSEVVSQLAKQGILANSEGEMIRLVTNLDLHDEDITELCTRLEHFPLEVDA</sequence>
<dbReference type="Proteomes" id="UP000264002">
    <property type="component" value="Unassembled WGS sequence"/>
</dbReference>
<feature type="modified residue" description="N6-(pyridoxal phosphate)lysine" evidence="5">
    <location>
        <position position="198"/>
    </location>
</feature>
<dbReference type="SUPFAM" id="SSF53383">
    <property type="entry name" value="PLP-dependent transferases"/>
    <property type="match status" value="1"/>
</dbReference>
<dbReference type="PANTHER" id="PTHR48097">
    <property type="entry name" value="L-THREONINE ALDOLASE-RELATED"/>
    <property type="match status" value="1"/>
</dbReference>
<organism evidence="7 8">
    <name type="scientific">Sphaerochaeta halotolerans</name>
    <dbReference type="NCBI Taxonomy" id="2293840"/>
    <lineage>
        <taxon>Bacteria</taxon>
        <taxon>Pseudomonadati</taxon>
        <taxon>Spirochaetota</taxon>
        <taxon>Spirochaetia</taxon>
        <taxon>Spirochaetales</taxon>
        <taxon>Sphaerochaetaceae</taxon>
        <taxon>Sphaerochaeta</taxon>
    </lineage>
</organism>
<evidence type="ECO:0000256" key="1">
    <source>
        <dbReference type="ARBA" id="ARBA00001933"/>
    </source>
</evidence>
<evidence type="ECO:0000259" key="6">
    <source>
        <dbReference type="Pfam" id="PF01212"/>
    </source>
</evidence>
<dbReference type="InterPro" id="IPR015422">
    <property type="entry name" value="PyrdxlP-dep_Trfase_small"/>
</dbReference>
<keyword evidence="4" id="KW-0456">Lyase</keyword>
<dbReference type="InterPro" id="IPR015421">
    <property type="entry name" value="PyrdxlP-dep_Trfase_major"/>
</dbReference>
<dbReference type="AlphaFoldDB" id="A0A372MK74"/>
<dbReference type="GO" id="GO:0006545">
    <property type="term" value="P:glycine biosynthetic process"/>
    <property type="evidence" value="ECO:0007669"/>
    <property type="project" value="TreeGrafter"/>
</dbReference>
<evidence type="ECO:0000256" key="5">
    <source>
        <dbReference type="PIRSR" id="PIRSR017617-1"/>
    </source>
</evidence>
<dbReference type="GO" id="GO:0005829">
    <property type="term" value="C:cytosol"/>
    <property type="evidence" value="ECO:0007669"/>
    <property type="project" value="TreeGrafter"/>
</dbReference>
<evidence type="ECO:0000313" key="8">
    <source>
        <dbReference type="Proteomes" id="UP000264002"/>
    </source>
</evidence>
<evidence type="ECO:0000256" key="2">
    <source>
        <dbReference type="ARBA" id="ARBA00006966"/>
    </source>
</evidence>
<evidence type="ECO:0000256" key="3">
    <source>
        <dbReference type="ARBA" id="ARBA00022898"/>
    </source>
</evidence>
<comment type="cofactor">
    <cofactor evidence="1">
        <name>pyridoxal 5'-phosphate</name>
        <dbReference type="ChEBI" id="CHEBI:597326"/>
    </cofactor>
</comment>
<reference evidence="8" key="1">
    <citation type="submission" date="2018-08" db="EMBL/GenBank/DDBJ databases">
        <authorList>
            <person name="Grouzdev D.S."/>
            <person name="Krutkina M.S."/>
        </authorList>
    </citation>
    <scope>NUCLEOTIDE SEQUENCE [LARGE SCALE GENOMIC DNA]</scope>
    <source>
        <strain evidence="8">4-11</strain>
    </source>
</reference>
<gene>
    <name evidence="7" type="ORF">DYP60_02225</name>
</gene>
<protein>
    <submittedName>
        <fullName evidence="7">Low specificity L-threonine aldolase</fullName>
    </submittedName>
</protein>
<dbReference type="FunFam" id="3.40.640.10:FF:000030">
    <property type="entry name" value="Low-specificity L-threonine aldolase"/>
    <property type="match status" value="1"/>
</dbReference>
<dbReference type="PIRSF" id="PIRSF017617">
    <property type="entry name" value="Thr_aldolase"/>
    <property type="match status" value="1"/>
</dbReference>
<dbReference type="GO" id="GO:0006567">
    <property type="term" value="P:L-threonine catabolic process"/>
    <property type="evidence" value="ECO:0007669"/>
    <property type="project" value="TreeGrafter"/>
</dbReference>
<dbReference type="RefSeq" id="WP_117329242.1">
    <property type="nucleotide sequence ID" value="NZ_QUWK01000002.1"/>
</dbReference>
<dbReference type="Gene3D" id="3.90.1150.10">
    <property type="entry name" value="Aspartate Aminotransferase, domain 1"/>
    <property type="match status" value="1"/>
</dbReference>
<dbReference type="Gene3D" id="3.40.640.10">
    <property type="entry name" value="Type I PLP-dependent aspartate aminotransferase-like (Major domain)"/>
    <property type="match status" value="1"/>
</dbReference>
<accession>A0A372MK74</accession>
<feature type="domain" description="Aromatic amino acid beta-eliminating lyase/threonine aldolase" evidence="6">
    <location>
        <begin position="5"/>
        <end position="285"/>
    </location>
</feature>
<reference evidence="7 8" key="2">
    <citation type="submission" date="2018-09" db="EMBL/GenBank/DDBJ databases">
        <title>Genome of Sphaerochaeta halotolerans strain 4-11.</title>
        <authorList>
            <person name="Nazina T.N."/>
            <person name="Sokolova D.S."/>
        </authorList>
    </citation>
    <scope>NUCLEOTIDE SEQUENCE [LARGE SCALE GENOMIC DNA]</scope>
    <source>
        <strain evidence="7 8">4-11</strain>
    </source>
</reference>
<keyword evidence="3" id="KW-0663">Pyridoxal phosphate</keyword>
<dbReference type="EMBL" id="QUWK01000002">
    <property type="protein sequence ID" value="RFU95843.1"/>
    <property type="molecule type" value="Genomic_DNA"/>
</dbReference>
<dbReference type="InterPro" id="IPR023603">
    <property type="entry name" value="Low_specificity_L-TA-like"/>
</dbReference>
<name>A0A372MK74_9SPIR</name>
<dbReference type="PANTHER" id="PTHR48097:SF9">
    <property type="entry name" value="L-THREONINE ALDOLASE"/>
    <property type="match status" value="1"/>
</dbReference>
<dbReference type="NCBIfam" id="NF041359">
    <property type="entry name" value="GntG_guanitoxin"/>
    <property type="match status" value="1"/>
</dbReference>
<dbReference type="GO" id="GO:0008732">
    <property type="term" value="F:L-allo-threonine aldolase activity"/>
    <property type="evidence" value="ECO:0007669"/>
    <property type="project" value="TreeGrafter"/>
</dbReference>
<proteinExistence type="inferred from homology"/>
<dbReference type="Pfam" id="PF01212">
    <property type="entry name" value="Beta_elim_lyase"/>
    <property type="match status" value="1"/>
</dbReference>
<keyword evidence="8" id="KW-1185">Reference proteome</keyword>
<comment type="caution">
    <text evidence="7">The sequence shown here is derived from an EMBL/GenBank/DDBJ whole genome shotgun (WGS) entry which is preliminary data.</text>
</comment>
<evidence type="ECO:0000256" key="4">
    <source>
        <dbReference type="ARBA" id="ARBA00023239"/>
    </source>
</evidence>
<evidence type="ECO:0000313" key="7">
    <source>
        <dbReference type="EMBL" id="RFU95843.1"/>
    </source>
</evidence>
<comment type="similarity">
    <text evidence="2">Belongs to the threonine aldolase family.</text>
</comment>
<dbReference type="InterPro" id="IPR001597">
    <property type="entry name" value="ArAA_b-elim_lyase/Thr_aldolase"/>
</dbReference>
<dbReference type="InterPro" id="IPR015424">
    <property type="entry name" value="PyrdxlP-dep_Trfase"/>
</dbReference>